<comment type="catalytic activity">
    <reaction evidence="8 11">
        <text>an N-terminal (5-L-glutamyl)-[peptide] + an alpha-amino acid = 5-L-glutamyl amino acid + an N-terminal L-alpha-aminoacyl-[peptide]</text>
        <dbReference type="Rhea" id="RHEA:23904"/>
        <dbReference type="Rhea" id="RHEA-COMP:9780"/>
        <dbReference type="Rhea" id="RHEA-COMP:9795"/>
        <dbReference type="ChEBI" id="CHEBI:77644"/>
        <dbReference type="ChEBI" id="CHEBI:78597"/>
        <dbReference type="ChEBI" id="CHEBI:78599"/>
        <dbReference type="ChEBI" id="CHEBI:78608"/>
        <dbReference type="EC" id="2.3.2.2"/>
    </reaction>
</comment>
<keyword evidence="12" id="KW-0812">Transmembrane</keyword>
<dbReference type="Gene3D" id="1.10.246.130">
    <property type="match status" value="1"/>
</dbReference>
<dbReference type="SUPFAM" id="SSF56235">
    <property type="entry name" value="N-terminal nucleophile aminohydrolases (Ntn hydrolases)"/>
    <property type="match status" value="1"/>
</dbReference>
<dbReference type="PRINTS" id="PR01210">
    <property type="entry name" value="GGTRANSPTASE"/>
</dbReference>
<dbReference type="Pfam" id="PF01019">
    <property type="entry name" value="G_glu_transpept"/>
    <property type="match status" value="1"/>
</dbReference>
<feature type="binding site" evidence="10">
    <location>
        <begin position="429"/>
        <end position="431"/>
    </location>
    <ligand>
        <name>L-glutamate</name>
        <dbReference type="ChEBI" id="CHEBI:29985"/>
    </ligand>
</feature>
<name>A0A7N0TR27_KALFE</name>
<evidence type="ECO:0000256" key="7">
    <source>
        <dbReference type="ARBA" id="ARBA00023180"/>
    </source>
</evidence>
<dbReference type="OMA" id="ICGMGPP"/>
<organism evidence="13 14">
    <name type="scientific">Kalanchoe fedtschenkoi</name>
    <name type="common">Lavender scallops</name>
    <name type="synonym">South American air plant</name>
    <dbReference type="NCBI Taxonomy" id="63787"/>
    <lineage>
        <taxon>Eukaryota</taxon>
        <taxon>Viridiplantae</taxon>
        <taxon>Streptophyta</taxon>
        <taxon>Embryophyta</taxon>
        <taxon>Tracheophyta</taxon>
        <taxon>Spermatophyta</taxon>
        <taxon>Magnoliopsida</taxon>
        <taxon>eudicotyledons</taxon>
        <taxon>Gunneridae</taxon>
        <taxon>Pentapetalae</taxon>
        <taxon>Saxifragales</taxon>
        <taxon>Crassulaceae</taxon>
        <taxon>Kalanchoe</taxon>
    </lineage>
</organism>
<dbReference type="GO" id="GO:0005886">
    <property type="term" value="C:plasma membrane"/>
    <property type="evidence" value="ECO:0007669"/>
    <property type="project" value="TreeGrafter"/>
</dbReference>
<dbReference type="FunFam" id="3.60.20.40:FF:000004">
    <property type="entry name" value="Glutathione hydrolase 1"/>
    <property type="match status" value="1"/>
</dbReference>
<feature type="binding site" evidence="10">
    <location>
        <position position="141"/>
    </location>
    <ligand>
        <name>L-glutamate</name>
        <dbReference type="ChEBI" id="CHEBI:29985"/>
    </ligand>
</feature>
<evidence type="ECO:0000256" key="11">
    <source>
        <dbReference type="RuleBase" id="RU368068"/>
    </source>
</evidence>
<protein>
    <recommendedName>
        <fullName evidence="11">Glutathione hydrolase</fullName>
        <ecNumber evidence="11">2.3.2.2</ecNumber>
        <ecNumber evidence="11">3.4.19.13</ecNumber>
    </recommendedName>
    <alternativeName>
        <fullName evidence="11">Gamma-glutamyltransferase</fullName>
    </alternativeName>
    <alternativeName>
        <fullName evidence="11">Gamma-glutamyltranspeptidase</fullName>
    </alternativeName>
</protein>
<evidence type="ECO:0000256" key="9">
    <source>
        <dbReference type="PIRSR" id="PIRSR600101-1"/>
    </source>
</evidence>
<sequence length="625" mass="67686">MESPLLLRSPSASQDFSGRRRWRTKRLLIIIISTTLTLAVLVLGLVLSGNLVVISTNYSIHKGNDDGVIVESEKGVVAADDARCSEIGASILRENGHAIDAAVATALCVGVVNPMASGIGGGGFMVVRSAETSETIAYDFRETAPEAASENMYEKNPTAKTYGALAMGVPGEIAGLHDAWKRNGRLPWKKLFQPAIELARDGFVVAAYLAVAIAQSEKMILSDPGLQQVFAPNRKLLKAGDTCYNVELSRSLQAIAEQGPRAFYNGAVGQKLVKDVREAGGVLSMDDLQNYEVEITEAVAVNTLGYTIYGLPPPSSGTVGLALIANIFDSFEDPNAAKGALGLHRLIEAMKHMFAVRMNLGDPDFVNISDYVTDMLSPSFAKQFQKLILDNTTFPPEYYMYRWSQLQDHGTSHFCIVDADRNAVSITTTVNYRFGGGVLSPSTGIVLNNEMDDFSTPTDISPDKLPPAPSNFIRPNKRPLSSMTPIIITQNDQLVGVMGGSGGMNIIPAVTQVFMNHFVLGMNALDAVQSPRVYHTLIPNVVRYENWTVIDGEHIELSGERKHFLETRGHQLQSIAGGAICQLIVQSFSTPIDMGRKHLLSNQQILHGTLTAVSDPRKDGRPAAV</sequence>
<evidence type="ECO:0000313" key="13">
    <source>
        <dbReference type="EnsemblPlants" id="Kaladp0043s0040.1.v1.1"/>
    </source>
</evidence>
<accession>A0A7N0TR27</accession>
<comment type="catalytic activity">
    <reaction evidence="1 11">
        <text>an S-substituted glutathione + H2O = an S-substituted L-cysteinylglycine + L-glutamate</text>
        <dbReference type="Rhea" id="RHEA:59468"/>
        <dbReference type="ChEBI" id="CHEBI:15377"/>
        <dbReference type="ChEBI" id="CHEBI:29985"/>
        <dbReference type="ChEBI" id="CHEBI:90779"/>
        <dbReference type="ChEBI" id="CHEBI:143103"/>
        <dbReference type="EC" id="3.4.19.13"/>
    </reaction>
</comment>
<comment type="function">
    <text evidence="11">Cleaves the gamma-glutamyl peptide bond of glutathione and glutathione conjugates.</text>
</comment>
<keyword evidence="12" id="KW-1133">Transmembrane helix</keyword>
<dbReference type="InterPro" id="IPR000101">
    <property type="entry name" value="GGT_peptidase"/>
</dbReference>
<evidence type="ECO:0000256" key="3">
    <source>
        <dbReference type="ARBA" id="ARBA00005115"/>
    </source>
</evidence>
<dbReference type="InterPro" id="IPR043138">
    <property type="entry name" value="GGT_lsub"/>
</dbReference>
<keyword evidence="7" id="KW-0325">Glycoprotein</keyword>
<dbReference type="Gramene" id="Kaladp0043s0040.1.v1.1">
    <property type="protein sequence ID" value="Kaladp0043s0040.1.v1.1"/>
    <property type="gene ID" value="Kaladp0043s0040.v1.1"/>
</dbReference>
<evidence type="ECO:0000256" key="4">
    <source>
        <dbReference type="ARBA" id="ARBA00009381"/>
    </source>
</evidence>
<dbReference type="Gene3D" id="3.60.20.40">
    <property type="match status" value="1"/>
</dbReference>
<feature type="active site" description="Nucleophile" evidence="9">
    <location>
        <position position="411"/>
    </location>
</feature>
<comment type="similarity">
    <text evidence="4">Belongs to the gamma-glutamyltransferase family.</text>
</comment>
<keyword evidence="12" id="KW-0472">Membrane</keyword>
<keyword evidence="5 11" id="KW-0808">Transferase</keyword>
<evidence type="ECO:0000256" key="2">
    <source>
        <dbReference type="ARBA" id="ARBA00001089"/>
    </source>
</evidence>
<evidence type="ECO:0000256" key="10">
    <source>
        <dbReference type="PIRSR" id="PIRSR600101-2"/>
    </source>
</evidence>
<dbReference type="PANTHER" id="PTHR11686">
    <property type="entry name" value="GAMMA GLUTAMYL TRANSPEPTIDASE"/>
    <property type="match status" value="1"/>
</dbReference>
<dbReference type="InterPro" id="IPR043137">
    <property type="entry name" value="GGT_ssub_C"/>
</dbReference>
<dbReference type="GO" id="GO:0103068">
    <property type="term" value="F:leukotriene C4 gamma-glutamyl transferase activity"/>
    <property type="evidence" value="ECO:0007669"/>
    <property type="project" value="UniProtKB-EC"/>
</dbReference>
<keyword evidence="11" id="KW-0012">Acyltransferase</keyword>
<dbReference type="EC" id="2.3.2.2" evidence="11"/>
<keyword evidence="14" id="KW-1185">Reference proteome</keyword>
<dbReference type="AlphaFoldDB" id="A0A7N0TR27"/>
<keyword evidence="6 11" id="KW-0378">Hydrolase</keyword>
<reference evidence="13" key="1">
    <citation type="submission" date="2021-01" db="UniProtKB">
        <authorList>
            <consortium name="EnsemblPlants"/>
        </authorList>
    </citation>
    <scope>IDENTIFICATION</scope>
</reference>
<dbReference type="GO" id="GO:0006751">
    <property type="term" value="P:glutathione catabolic process"/>
    <property type="evidence" value="ECO:0007669"/>
    <property type="project" value="UniProtKB-UniRule"/>
</dbReference>
<dbReference type="InterPro" id="IPR029055">
    <property type="entry name" value="Ntn_hydrolases_N"/>
</dbReference>
<dbReference type="Proteomes" id="UP000594263">
    <property type="component" value="Unplaced"/>
</dbReference>
<evidence type="ECO:0000256" key="1">
    <source>
        <dbReference type="ARBA" id="ARBA00001049"/>
    </source>
</evidence>
<feature type="binding site" evidence="10">
    <location>
        <position position="453"/>
    </location>
    <ligand>
        <name>L-glutamate</name>
        <dbReference type="ChEBI" id="CHEBI:29985"/>
    </ligand>
</feature>
<feature type="transmembrane region" description="Helical" evidence="12">
    <location>
        <begin position="27"/>
        <end position="47"/>
    </location>
</feature>
<dbReference type="UniPathway" id="UPA00204"/>
<feature type="binding site" evidence="10">
    <location>
        <begin position="481"/>
        <end position="482"/>
    </location>
    <ligand>
        <name>L-glutamate</name>
        <dbReference type="ChEBI" id="CHEBI:29985"/>
    </ligand>
</feature>
<dbReference type="PANTHER" id="PTHR11686:SF9">
    <property type="entry name" value="RE13973P"/>
    <property type="match status" value="1"/>
</dbReference>
<evidence type="ECO:0000256" key="5">
    <source>
        <dbReference type="ARBA" id="ARBA00022679"/>
    </source>
</evidence>
<evidence type="ECO:0000313" key="14">
    <source>
        <dbReference type="Proteomes" id="UP000594263"/>
    </source>
</evidence>
<comment type="catalytic activity">
    <reaction evidence="2 11">
        <text>glutathione + H2O = L-cysteinylglycine + L-glutamate</text>
        <dbReference type="Rhea" id="RHEA:28807"/>
        <dbReference type="ChEBI" id="CHEBI:15377"/>
        <dbReference type="ChEBI" id="CHEBI:29985"/>
        <dbReference type="ChEBI" id="CHEBI:57925"/>
        <dbReference type="ChEBI" id="CHEBI:61694"/>
        <dbReference type="EC" id="3.4.19.13"/>
    </reaction>
</comment>
<dbReference type="GO" id="GO:0016756">
    <property type="term" value="F:glutathione gamma-glutamylcysteinyltransferase activity"/>
    <property type="evidence" value="ECO:0007669"/>
    <property type="project" value="UniProtKB-ARBA"/>
</dbReference>
<dbReference type="EnsemblPlants" id="Kaladp0043s0040.1.v1.1">
    <property type="protein sequence ID" value="Kaladp0043s0040.1.v1.1"/>
    <property type="gene ID" value="Kaladp0043s0040.v1.1"/>
</dbReference>
<feature type="binding site" evidence="10">
    <location>
        <position position="503"/>
    </location>
    <ligand>
        <name>L-glutamate</name>
        <dbReference type="ChEBI" id="CHEBI:29985"/>
    </ligand>
</feature>
<dbReference type="GO" id="GO:0036374">
    <property type="term" value="F:glutathione hydrolase activity"/>
    <property type="evidence" value="ECO:0007669"/>
    <property type="project" value="UniProtKB-UniRule"/>
</dbReference>
<dbReference type="FunFam" id="1.10.246.130:FF:000001">
    <property type="entry name" value="Gamma-glutamyltransferase 5 isoform 1"/>
    <property type="match status" value="1"/>
</dbReference>
<comment type="pathway">
    <text evidence="3 11">Sulfur metabolism; glutathione metabolism.</text>
</comment>
<proteinExistence type="inferred from homology"/>
<evidence type="ECO:0000256" key="12">
    <source>
        <dbReference type="SAM" id="Phobius"/>
    </source>
</evidence>
<dbReference type="NCBIfam" id="TIGR00066">
    <property type="entry name" value="g_glut_trans"/>
    <property type="match status" value="1"/>
</dbReference>
<evidence type="ECO:0000256" key="8">
    <source>
        <dbReference type="ARBA" id="ARBA00047417"/>
    </source>
</evidence>
<evidence type="ECO:0000256" key="6">
    <source>
        <dbReference type="ARBA" id="ARBA00022801"/>
    </source>
</evidence>
<dbReference type="EC" id="3.4.19.13" evidence="11"/>